<proteinExistence type="predicted"/>
<sequence>MKADRQVLQQVLGHGWEGTYDHLRDHEEPLLWLADGISWCWNRGGDWRERLSGIEVEVVELSA</sequence>
<organism evidence="1 2">
    <name type="scientific">Actinomyces bowdenii</name>
    <dbReference type="NCBI Taxonomy" id="131109"/>
    <lineage>
        <taxon>Bacteria</taxon>
        <taxon>Bacillati</taxon>
        <taxon>Actinomycetota</taxon>
        <taxon>Actinomycetes</taxon>
        <taxon>Actinomycetales</taxon>
        <taxon>Actinomycetaceae</taxon>
        <taxon>Actinomyces</taxon>
    </lineage>
</organism>
<evidence type="ECO:0000313" key="2">
    <source>
        <dbReference type="Proteomes" id="UP000271272"/>
    </source>
</evidence>
<reference evidence="1 2" key="1">
    <citation type="submission" date="2018-11" db="EMBL/GenBank/DDBJ databases">
        <title>Genomes From Bacteria Associated with the Canine Oral Cavity: a Test Case for Automated Genome-Based Taxonomic Assignment.</title>
        <authorList>
            <person name="Coil D.A."/>
            <person name="Jospin G."/>
            <person name="Darling A.E."/>
            <person name="Wallis C."/>
            <person name="Davis I.J."/>
            <person name="Harris S."/>
            <person name="Eisen J.A."/>
            <person name="Holcombe L.J."/>
            <person name="O'Flynn C."/>
        </authorList>
    </citation>
    <scope>NUCLEOTIDE SEQUENCE [LARGE SCALE GENOMIC DNA]</scope>
    <source>
        <strain evidence="1 2">OH5050</strain>
    </source>
</reference>
<gene>
    <name evidence="1" type="ORF">EII10_03915</name>
</gene>
<dbReference type="AlphaFoldDB" id="A0A3P1VCD1"/>
<dbReference type="OrthoDB" id="5188615at2"/>
<dbReference type="EMBL" id="RQZC01000003">
    <property type="protein sequence ID" value="RRD30253.1"/>
    <property type="molecule type" value="Genomic_DNA"/>
</dbReference>
<dbReference type="Proteomes" id="UP000271272">
    <property type="component" value="Unassembled WGS sequence"/>
</dbReference>
<accession>A0A3P1VCD1</accession>
<protein>
    <submittedName>
        <fullName evidence="1">Uncharacterized protein</fullName>
    </submittedName>
</protein>
<name>A0A3P1VCD1_9ACTO</name>
<comment type="caution">
    <text evidence="1">The sequence shown here is derived from an EMBL/GenBank/DDBJ whole genome shotgun (WGS) entry which is preliminary data.</text>
</comment>
<evidence type="ECO:0000313" key="1">
    <source>
        <dbReference type="EMBL" id="RRD30253.1"/>
    </source>
</evidence>
<keyword evidence="2" id="KW-1185">Reference proteome</keyword>